<evidence type="ECO:0000313" key="4">
    <source>
        <dbReference type="EMBL" id="MBU8873464.1"/>
    </source>
</evidence>
<accession>A0ABS6IFT8</accession>
<dbReference type="PANTHER" id="PTHR48106:SF13">
    <property type="entry name" value="QUINONE OXIDOREDUCTASE-RELATED"/>
    <property type="match status" value="1"/>
</dbReference>
<reference evidence="4 5" key="1">
    <citation type="submission" date="2021-06" db="EMBL/GenBank/DDBJ databases">
        <authorList>
            <person name="Lee D.H."/>
        </authorList>
    </citation>
    <scope>NUCLEOTIDE SEQUENCE [LARGE SCALE GENOMIC DNA]</scope>
    <source>
        <strain evidence="4 5">MMS21-HV4-11</strain>
    </source>
</reference>
<dbReference type="EMBL" id="JAHOPB010000001">
    <property type="protein sequence ID" value="MBU8873464.1"/>
    <property type="molecule type" value="Genomic_DNA"/>
</dbReference>
<protein>
    <submittedName>
        <fullName evidence="4">Quinone oxidoreductase</fullName>
    </submittedName>
</protein>
<sequence length="325" mass="34746">MSKSILIHENGGPEKMKFEDVEVGKPGPGQVKLRHTAIGLNFIDVYTRSGLYQTPMPNAVGREAAGVIVEVGPRVKGFRKGDRVAYCGVLGAYCQERVMGVDQLVQVPKGVSDEQAAAIMLKGMTTEYLVDRTAKAWLKKGDTILFHAAAGGVGLLFGQWAKARGYKVIGTTSSPAKAALAKKNGYKWVIDYTKQDIVAEVKKITKNKGVPVVFDGVGKDTWAASLDCLQPRGLMVSFGNASGAVAPIPIGILNAKGSLYVTRPSLGAYTATRADLEASARSLFKMVKSGKVKISIDQHYPLAEAAQAHIDLESRKTTGQTVLVP</sequence>
<dbReference type="Pfam" id="PF00107">
    <property type="entry name" value="ADH_zinc_N"/>
    <property type="match status" value="1"/>
</dbReference>
<dbReference type="PANTHER" id="PTHR48106">
    <property type="entry name" value="QUINONE OXIDOREDUCTASE PIG3-RELATED"/>
    <property type="match status" value="1"/>
</dbReference>
<evidence type="ECO:0000256" key="1">
    <source>
        <dbReference type="ARBA" id="ARBA00022857"/>
    </source>
</evidence>
<dbReference type="Proteomes" id="UP000727907">
    <property type="component" value="Unassembled WGS sequence"/>
</dbReference>
<dbReference type="SMART" id="SM00829">
    <property type="entry name" value="PKS_ER"/>
    <property type="match status" value="1"/>
</dbReference>
<evidence type="ECO:0000256" key="2">
    <source>
        <dbReference type="ARBA" id="ARBA00023002"/>
    </source>
</evidence>
<organism evidence="4 5">
    <name type="scientific">Reyranella humidisoli</name>
    <dbReference type="NCBI Taxonomy" id="2849149"/>
    <lineage>
        <taxon>Bacteria</taxon>
        <taxon>Pseudomonadati</taxon>
        <taxon>Pseudomonadota</taxon>
        <taxon>Alphaproteobacteria</taxon>
        <taxon>Hyphomicrobiales</taxon>
        <taxon>Reyranellaceae</taxon>
        <taxon>Reyranella</taxon>
    </lineage>
</organism>
<dbReference type="InterPro" id="IPR020843">
    <property type="entry name" value="ER"/>
</dbReference>
<keyword evidence="2" id="KW-0560">Oxidoreductase</keyword>
<name>A0ABS6IFT8_9HYPH</name>
<dbReference type="PROSITE" id="PS01162">
    <property type="entry name" value="QOR_ZETA_CRYSTAL"/>
    <property type="match status" value="1"/>
</dbReference>
<dbReference type="InterPro" id="IPR013154">
    <property type="entry name" value="ADH-like_N"/>
</dbReference>
<gene>
    <name evidence="4" type="ORF">KQ910_06795</name>
</gene>
<dbReference type="RefSeq" id="WP_216957704.1">
    <property type="nucleotide sequence ID" value="NZ_JAHOPB010000001.1"/>
</dbReference>
<dbReference type="InterPro" id="IPR002364">
    <property type="entry name" value="Quin_OxRdtase/zeta-crystal_CS"/>
</dbReference>
<dbReference type="NCBIfam" id="NF008024">
    <property type="entry name" value="PRK10754.1"/>
    <property type="match status" value="1"/>
</dbReference>
<evidence type="ECO:0000313" key="5">
    <source>
        <dbReference type="Proteomes" id="UP000727907"/>
    </source>
</evidence>
<dbReference type="CDD" id="cd05286">
    <property type="entry name" value="QOR2"/>
    <property type="match status" value="1"/>
</dbReference>
<keyword evidence="5" id="KW-1185">Reference proteome</keyword>
<proteinExistence type="predicted"/>
<dbReference type="InterPro" id="IPR047618">
    <property type="entry name" value="QOR-like"/>
</dbReference>
<comment type="caution">
    <text evidence="4">The sequence shown here is derived from an EMBL/GenBank/DDBJ whole genome shotgun (WGS) entry which is preliminary data.</text>
</comment>
<dbReference type="Pfam" id="PF08240">
    <property type="entry name" value="ADH_N"/>
    <property type="match status" value="1"/>
</dbReference>
<keyword evidence="1" id="KW-0521">NADP</keyword>
<dbReference type="InterPro" id="IPR013149">
    <property type="entry name" value="ADH-like_C"/>
</dbReference>
<feature type="domain" description="Enoyl reductase (ER)" evidence="3">
    <location>
        <begin position="11"/>
        <end position="323"/>
    </location>
</feature>
<evidence type="ECO:0000259" key="3">
    <source>
        <dbReference type="SMART" id="SM00829"/>
    </source>
</evidence>